<dbReference type="GO" id="GO:0080162">
    <property type="term" value="P:endoplasmic reticulum to cytosol auxin transport"/>
    <property type="evidence" value="ECO:0007669"/>
    <property type="project" value="InterPro"/>
</dbReference>
<gene>
    <name evidence="5" type="ORF">g.34622</name>
</gene>
<feature type="transmembrane region" description="Helical" evidence="4">
    <location>
        <begin position="346"/>
        <end position="365"/>
    </location>
</feature>
<feature type="transmembrane region" description="Helical" evidence="4">
    <location>
        <begin position="385"/>
        <end position="405"/>
    </location>
</feature>
<evidence type="ECO:0000256" key="4">
    <source>
        <dbReference type="SAM" id="Phobius"/>
    </source>
</evidence>
<comment type="subcellular location">
    <subcellularLocation>
        <location evidence="1">Endomembrane system</location>
    </subcellularLocation>
</comment>
<feature type="transmembrane region" description="Helical" evidence="4">
    <location>
        <begin position="280"/>
        <end position="303"/>
    </location>
</feature>
<feature type="compositionally biased region" description="Acidic residues" evidence="3">
    <location>
        <begin position="417"/>
        <end position="426"/>
    </location>
</feature>
<evidence type="ECO:0000256" key="2">
    <source>
        <dbReference type="ARBA" id="ARBA00022448"/>
    </source>
</evidence>
<feature type="region of interest" description="Disordered" evidence="3">
    <location>
        <begin position="411"/>
        <end position="433"/>
    </location>
</feature>
<dbReference type="EMBL" id="GDKF01008894">
    <property type="protein sequence ID" value="JAT69728.1"/>
    <property type="molecule type" value="Transcribed_RNA"/>
</dbReference>
<feature type="transmembrane region" description="Helical" evidence="4">
    <location>
        <begin position="250"/>
        <end position="268"/>
    </location>
</feature>
<evidence type="ECO:0000256" key="3">
    <source>
        <dbReference type="SAM" id="MobiDB-lite"/>
    </source>
</evidence>
<accession>A0A1D1ZRZ9</accession>
<feature type="transmembrane region" description="Helical" evidence="4">
    <location>
        <begin position="137"/>
        <end position="155"/>
    </location>
</feature>
<reference evidence="5" key="1">
    <citation type="submission" date="2015-08" db="EMBL/GenBank/DDBJ databases">
        <authorList>
            <person name="Babu N.S."/>
            <person name="Beckwith C.J."/>
            <person name="Beseler K.G."/>
            <person name="Brison A."/>
            <person name="Carone J.V."/>
            <person name="Caskin T.P."/>
            <person name="Diamond M."/>
            <person name="Durham M.E."/>
            <person name="Foxe J.M."/>
            <person name="Go M."/>
            <person name="Henderson B.A."/>
            <person name="Jones I.B."/>
            <person name="McGettigan J.A."/>
            <person name="Micheletti S.J."/>
            <person name="Nasrallah M.E."/>
            <person name="Ortiz D."/>
            <person name="Piller C.R."/>
            <person name="Privatt S.R."/>
            <person name="Schneider S.L."/>
            <person name="Sharp S."/>
            <person name="Smith T.C."/>
            <person name="Stanton J.D."/>
            <person name="Ullery H.E."/>
            <person name="Wilson R.J."/>
            <person name="Serrano M.G."/>
            <person name="Buck G."/>
            <person name="Lee V."/>
            <person name="Wang Y."/>
            <person name="Carvalho R."/>
            <person name="Voegtly L."/>
            <person name="Shi R."/>
            <person name="Duckworth R."/>
            <person name="Johnson A."/>
            <person name="Loviza R."/>
            <person name="Walstead R."/>
            <person name="Shah Z."/>
            <person name="Kiflezghi M."/>
            <person name="Wade K."/>
            <person name="Ball S.L."/>
            <person name="Bradley K.W."/>
            <person name="Asai D.J."/>
            <person name="Bowman C.A."/>
            <person name="Russell D.A."/>
            <person name="Pope W.H."/>
            <person name="Jacobs-Sera D."/>
            <person name="Hendrix R.W."/>
            <person name="Hatfull G.F."/>
        </authorList>
    </citation>
    <scope>NUCLEOTIDE SEQUENCE</scope>
</reference>
<dbReference type="GO" id="GO:0012505">
    <property type="term" value="C:endomembrane system"/>
    <property type="evidence" value="ECO:0007669"/>
    <property type="project" value="UniProtKB-SubCell"/>
</dbReference>
<keyword evidence="4" id="KW-0812">Transmembrane</keyword>
<feature type="transmembrane region" description="Helical" evidence="4">
    <location>
        <begin position="529"/>
        <end position="552"/>
    </location>
</feature>
<dbReference type="AlphaFoldDB" id="A0A1D1ZRZ9"/>
<dbReference type="PANTHER" id="PTHR31651:SF36">
    <property type="entry name" value="AUXIN EFFLUX CARRIER FAMILY PROTEIN"/>
    <property type="match status" value="1"/>
</dbReference>
<name>A0A1D1ZRZ9_AUXPR</name>
<dbReference type="InterPro" id="IPR045033">
    <property type="entry name" value="PILS1/3/4/5/7"/>
</dbReference>
<sequence length="553" mass="56544">MLTQHASCRVLPTGAWQGRGRTCPRQSITRTACAGDGTLFQSQNRRQWLQRGRALVPLPGTLHGGPPPPPLRGTGQYAHQARASALPGMGALHLVRSHIEPGVLGAAASVSVKLIMICSVVAWLLRTERIPADTATTLSKLAYHLLIPCLMFVRVSGTLSTIESPMLLVSIAGVATLQAALGAACGLLLGPLVDGAYPRAWAVGGWHPLRPSRPALEIAASLADAAGLDRARADALAAQPAPAPQGSRQLLVLACAFGNSFTLPAILLSTLFSGARADACVGYAALCLLVLDGLVWSVGLGAVRAATPGVPRRSLPEALRASLNPPMLGMLAGVAAGLTPLGRRHLVLPAAGATAAAAAFSHPSVAVPVELALARGLLRCALEAAAALAAGAFALMTLVLAASLLGGARRSAGGDGDGGDGDDDAQADPGEGPGPVVGLVRRAAALLRPEDALEARTLAAVGLTRFLVLPLATTLALRAVPLPGVGPLPLLVLLLQSTMPPAQNLVILLQLSRGTRQDAPRFARTLLKLYALGTLPVTLWVTTFVAQAGLALG</sequence>
<protein>
    <submittedName>
        <fullName evidence="5">Uncharacterized protein</fullName>
    </submittedName>
</protein>
<feature type="transmembrane region" description="Helical" evidence="4">
    <location>
        <begin position="323"/>
        <end position="339"/>
    </location>
</feature>
<evidence type="ECO:0000256" key="1">
    <source>
        <dbReference type="ARBA" id="ARBA00004308"/>
    </source>
</evidence>
<feature type="transmembrane region" description="Helical" evidence="4">
    <location>
        <begin position="103"/>
        <end position="125"/>
    </location>
</feature>
<keyword evidence="2" id="KW-0813">Transport</keyword>
<feature type="transmembrane region" description="Helical" evidence="4">
    <location>
        <begin position="167"/>
        <end position="189"/>
    </location>
</feature>
<organism evidence="5">
    <name type="scientific">Auxenochlorella protothecoides</name>
    <name type="common">Green microalga</name>
    <name type="synonym">Chlorella protothecoides</name>
    <dbReference type="NCBI Taxonomy" id="3075"/>
    <lineage>
        <taxon>Eukaryota</taxon>
        <taxon>Viridiplantae</taxon>
        <taxon>Chlorophyta</taxon>
        <taxon>core chlorophytes</taxon>
        <taxon>Trebouxiophyceae</taxon>
        <taxon>Chlorellales</taxon>
        <taxon>Chlorellaceae</taxon>
        <taxon>Auxenochlorella</taxon>
    </lineage>
</organism>
<keyword evidence="4" id="KW-0472">Membrane</keyword>
<keyword evidence="4" id="KW-1133">Transmembrane helix</keyword>
<proteinExistence type="predicted"/>
<evidence type="ECO:0000313" key="5">
    <source>
        <dbReference type="EMBL" id="JAT69728.1"/>
    </source>
</evidence>
<dbReference type="PANTHER" id="PTHR31651">
    <property type="match status" value="1"/>
</dbReference>